<evidence type="ECO:0000256" key="1">
    <source>
        <dbReference type="SAM" id="MobiDB-lite"/>
    </source>
</evidence>
<feature type="compositionally biased region" description="Basic and acidic residues" evidence="1">
    <location>
        <begin position="171"/>
        <end position="181"/>
    </location>
</feature>
<gene>
    <name evidence="2" type="ORF">EYF80_041546</name>
</gene>
<protein>
    <submittedName>
        <fullName evidence="2">Uncharacterized protein</fullName>
    </submittedName>
</protein>
<evidence type="ECO:0000313" key="2">
    <source>
        <dbReference type="EMBL" id="TNN48276.1"/>
    </source>
</evidence>
<proteinExistence type="predicted"/>
<feature type="region of interest" description="Disordered" evidence="1">
    <location>
        <begin position="150"/>
        <end position="181"/>
    </location>
</feature>
<feature type="region of interest" description="Disordered" evidence="1">
    <location>
        <begin position="14"/>
        <end position="33"/>
    </location>
</feature>
<dbReference type="Proteomes" id="UP000314294">
    <property type="component" value="Unassembled WGS sequence"/>
</dbReference>
<dbReference type="AlphaFoldDB" id="A0A4Z2G3X3"/>
<name>A0A4Z2G3X3_9TELE</name>
<comment type="caution">
    <text evidence="2">The sequence shown here is derived from an EMBL/GenBank/DDBJ whole genome shotgun (WGS) entry which is preliminary data.</text>
</comment>
<evidence type="ECO:0000313" key="3">
    <source>
        <dbReference type="Proteomes" id="UP000314294"/>
    </source>
</evidence>
<keyword evidence="3" id="KW-1185">Reference proteome</keyword>
<organism evidence="2 3">
    <name type="scientific">Liparis tanakae</name>
    <name type="common">Tanaka's snailfish</name>
    <dbReference type="NCBI Taxonomy" id="230148"/>
    <lineage>
        <taxon>Eukaryota</taxon>
        <taxon>Metazoa</taxon>
        <taxon>Chordata</taxon>
        <taxon>Craniata</taxon>
        <taxon>Vertebrata</taxon>
        <taxon>Euteleostomi</taxon>
        <taxon>Actinopterygii</taxon>
        <taxon>Neopterygii</taxon>
        <taxon>Teleostei</taxon>
        <taxon>Neoteleostei</taxon>
        <taxon>Acanthomorphata</taxon>
        <taxon>Eupercaria</taxon>
        <taxon>Perciformes</taxon>
        <taxon>Cottioidei</taxon>
        <taxon>Cottales</taxon>
        <taxon>Liparidae</taxon>
        <taxon>Liparis</taxon>
    </lineage>
</organism>
<dbReference type="EMBL" id="SRLO01000704">
    <property type="protein sequence ID" value="TNN48276.1"/>
    <property type="molecule type" value="Genomic_DNA"/>
</dbReference>
<reference evidence="2 3" key="1">
    <citation type="submission" date="2019-03" db="EMBL/GenBank/DDBJ databases">
        <title>First draft genome of Liparis tanakae, snailfish: a comprehensive survey of snailfish specific genes.</title>
        <authorList>
            <person name="Kim W."/>
            <person name="Song I."/>
            <person name="Jeong J.-H."/>
            <person name="Kim D."/>
            <person name="Kim S."/>
            <person name="Ryu S."/>
            <person name="Song J.Y."/>
            <person name="Lee S.K."/>
        </authorList>
    </citation>
    <scope>NUCLEOTIDE SEQUENCE [LARGE SCALE GENOMIC DNA]</scope>
    <source>
        <tissue evidence="2">Muscle</tissue>
    </source>
</reference>
<sequence>MSFHSITTMHLLSGPRSGVRGLDPEVWTQRSGPRGLGCCGRKANNMLTVDLDLGEQSTLVPLVQPDNGTSISAASSAASSGVRPHSAVTAKPSFFSSGMMTLAVRLVPNTPTPGSMARLGSARLGHFVTAADGRAARGGASVLIRSVRRREEARRRAGRRRAGEARGGAPESREEARRRAGRCSDWRLQRILRQLQRRHAQWSQRR</sequence>
<accession>A0A4Z2G3X3</accession>